<dbReference type="Proteomes" id="UP001438707">
    <property type="component" value="Unassembled WGS sequence"/>
</dbReference>
<protein>
    <submittedName>
        <fullName evidence="2">Uncharacterized protein</fullName>
    </submittedName>
</protein>
<proteinExistence type="predicted"/>
<keyword evidence="3" id="KW-1185">Reference proteome</keyword>
<evidence type="ECO:0000256" key="1">
    <source>
        <dbReference type="SAM" id="MobiDB-lite"/>
    </source>
</evidence>
<organism evidence="2 3">
    <name type="scientific">Apatococcus lobatus</name>
    <dbReference type="NCBI Taxonomy" id="904363"/>
    <lineage>
        <taxon>Eukaryota</taxon>
        <taxon>Viridiplantae</taxon>
        <taxon>Chlorophyta</taxon>
        <taxon>core chlorophytes</taxon>
        <taxon>Trebouxiophyceae</taxon>
        <taxon>Chlorellales</taxon>
        <taxon>Chlorellaceae</taxon>
        <taxon>Apatococcus</taxon>
    </lineage>
</organism>
<feature type="region of interest" description="Disordered" evidence="1">
    <location>
        <begin position="68"/>
        <end position="99"/>
    </location>
</feature>
<reference evidence="2 3" key="1">
    <citation type="journal article" date="2024" name="Nat. Commun.">
        <title>Phylogenomics reveals the evolutionary origins of lichenization in chlorophyte algae.</title>
        <authorList>
            <person name="Puginier C."/>
            <person name="Libourel C."/>
            <person name="Otte J."/>
            <person name="Skaloud P."/>
            <person name="Haon M."/>
            <person name="Grisel S."/>
            <person name="Petersen M."/>
            <person name="Berrin J.G."/>
            <person name="Delaux P.M."/>
            <person name="Dal Grande F."/>
            <person name="Keller J."/>
        </authorList>
    </citation>
    <scope>NUCLEOTIDE SEQUENCE [LARGE SCALE GENOMIC DNA]</scope>
    <source>
        <strain evidence="2 3">SAG 2145</strain>
    </source>
</reference>
<name>A0AAW1S1Y8_9CHLO</name>
<gene>
    <name evidence="2" type="ORF">WJX74_001659</name>
</gene>
<dbReference type="AlphaFoldDB" id="A0AAW1S1Y8"/>
<accession>A0AAW1S1Y8</accession>
<feature type="compositionally biased region" description="Polar residues" evidence="1">
    <location>
        <begin position="188"/>
        <end position="198"/>
    </location>
</feature>
<feature type="region of interest" description="Disordered" evidence="1">
    <location>
        <begin position="178"/>
        <end position="239"/>
    </location>
</feature>
<dbReference type="SUPFAM" id="SSF89009">
    <property type="entry name" value="GAT-like domain"/>
    <property type="match status" value="1"/>
</dbReference>
<evidence type="ECO:0000313" key="2">
    <source>
        <dbReference type="EMBL" id="KAK9839995.1"/>
    </source>
</evidence>
<sequence>MSSSLTGQVSNAGTALNKRLAAFQKRFSTVLGRHHGYDELSSLEQPLVHDGQPTEVYDRNDSSYFQQHGVDMPGQQNRLGSRVGGPSFPAASAATASNMPDPVQELRECGDLAKEAAEILWEMAAMGDTGDAAAEMLGKSEQLQAQLRGMIGDYSGSDESVMARALEAFETLSNTLEEYHKGTGNPAPVSQQQTSSLMQPARLQPPPGSVNPFTAGTAQQSTAQAKTPVDDEPPLITFD</sequence>
<dbReference type="EMBL" id="JALJOS010000004">
    <property type="protein sequence ID" value="KAK9839995.1"/>
    <property type="molecule type" value="Genomic_DNA"/>
</dbReference>
<comment type="caution">
    <text evidence="2">The sequence shown here is derived from an EMBL/GenBank/DDBJ whole genome shotgun (WGS) entry which is preliminary data.</text>
</comment>
<evidence type="ECO:0000313" key="3">
    <source>
        <dbReference type="Proteomes" id="UP001438707"/>
    </source>
</evidence>
<feature type="compositionally biased region" description="Low complexity" evidence="1">
    <location>
        <begin position="214"/>
        <end position="227"/>
    </location>
</feature>